<name>A0ABU3DJ67_9RHOB</name>
<dbReference type="PANTHER" id="PTHR13696:SF96">
    <property type="entry name" value="COBQ_COBB_MIND_PARA NUCLEOTIDE BINDING DOMAIN-CONTAINING PROTEIN"/>
    <property type="match status" value="1"/>
</dbReference>
<evidence type="ECO:0000313" key="3">
    <source>
        <dbReference type="Proteomes" id="UP001265259"/>
    </source>
</evidence>
<dbReference type="PANTHER" id="PTHR13696">
    <property type="entry name" value="P-LOOP CONTAINING NUCLEOSIDE TRIPHOSPHATE HYDROLASE"/>
    <property type="match status" value="1"/>
</dbReference>
<dbReference type="SUPFAM" id="SSF52540">
    <property type="entry name" value="P-loop containing nucleoside triphosphate hydrolases"/>
    <property type="match status" value="1"/>
</dbReference>
<keyword evidence="3" id="KW-1185">Reference proteome</keyword>
<protein>
    <submittedName>
        <fullName evidence="2">ParA family protein</fullName>
    </submittedName>
</protein>
<evidence type="ECO:0000259" key="1">
    <source>
        <dbReference type="Pfam" id="PF01656"/>
    </source>
</evidence>
<dbReference type="InterPro" id="IPR027417">
    <property type="entry name" value="P-loop_NTPase"/>
</dbReference>
<sequence length="207" mass="22130">MMKTILIANSKGGCGKTTVAVTLAGALARGGWTVGLADADPQKSSRRWLKRRPSGIRPIAQVDWTGARSVGSAPKGLDWLIVDAPGAQDEAALKALVSESHAVIVPVLPSTFDADATKRFLKMLGGIKRVRKGKAEALLVANRLRPRQRSSARLAAFFDKMGQAPVAHVTERAAYGDLADEGLTIFDRDLAALRPIQDQWAPLVDAL</sequence>
<dbReference type="InterPro" id="IPR050678">
    <property type="entry name" value="DNA_Partitioning_ATPase"/>
</dbReference>
<evidence type="ECO:0000313" key="2">
    <source>
        <dbReference type="EMBL" id="MDT0683706.1"/>
    </source>
</evidence>
<feature type="domain" description="CobQ/CobB/MinD/ParA nucleotide binding" evidence="1">
    <location>
        <begin position="5"/>
        <end position="153"/>
    </location>
</feature>
<proteinExistence type="predicted"/>
<dbReference type="InterPro" id="IPR002586">
    <property type="entry name" value="CobQ/CobB/MinD/ParA_Nub-bd_dom"/>
</dbReference>
<dbReference type="RefSeq" id="WP_311692500.1">
    <property type="nucleotide sequence ID" value="NZ_JAVRHL010000003.1"/>
</dbReference>
<reference evidence="2 3" key="1">
    <citation type="submission" date="2023-09" db="EMBL/GenBank/DDBJ databases">
        <authorList>
            <person name="Rey-Velasco X."/>
        </authorList>
    </citation>
    <scope>NUCLEOTIDE SEQUENCE [LARGE SCALE GENOMIC DNA]</scope>
    <source>
        <strain evidence="2 3">F158</strain>
    </source>
</reference>
<dbReference type="EMBL" id="JAVRHL010000003">
    <property type="protein sequence ID" value="MDT0683706.1"/>
    <property type="molecule type" value="Genomic_DNA"/>
</dbReference>
<dbReference type="Gene3D" id="3.40.50.300">
    <property type="entry name" value="P-loop containing nucleotide triphosphate hydrolases"/>
    <property type="match status" value="1"/>
</dbReference>
<gene>
    <name evidence="2" type="ORF">RM543_13525</name>
</gene>
<dbReference type="Pfam" id="PF01656">
    <property type="entry name" value="CbiA"/>
    <property type="match status" value="1"/>
</dbReference>
<dbReference type="Proteomes" id="UP001265259">
    <property type="component" value="Unassembled WGS sequence"/>
</dbReference>
<accession>A0ABU3DJ67</accession>
<dbReference type="CDD" id="cd02042">
    <property type="entry name" value="ParAB_family"/>
    <property type="match status" value="1"/>
</dbReference>
<dbReference type="PIRSF" id="PIRSF009320">
    <property type="entry name" value="Nuc_binding_HP_1000"/>
    <property type="match status" value="1"/>
</dbReference>
<organism evidence="2 3">
    <name type="scientific">Tropicimonas omnivorans</name>
    <dbReference type="NCBI Taxonomy" id="3075590"/>
    <lineage>
        <taxon>Bacteria</taxon>
        <taxon>Pseudomonadati</taxon>
        <taxon>Pseudomonadota</taxon>
        <taxon>Alphaproteobacteria</taxon>
        <taxon>Rhodobacterales</taxon>
        <taxon>Roseobacteraceae</taxon>
        <taxon>Tropicimonas</taxon>
    </lineage>
</organism>
<comment type="caution">
    <text evidence="2">The sequence shown here is derived from an EMBL/GenBank/DDBJ whole genome shotgun (WGS) entry which is preliminary data.</text>
</comment>